<evidence type="ECO:0000313" key="2">
    <source>
        <dbReference type="Proteomes" id="UP000011786"/>
    </source>
</evidence>
<dbReference type="Proteomes" id="UP000011786">
    <property type="component" value="Segment"/>
</dbReference>
<organism evidence="1 2">
    <name type="scientific">Thrush coronavirus HKU12 (isolate Grey-backed thrush/Hong Kong/HKU12-600/2007)</name>
    <name type="common">ThCoV-HKU12</name>
    <name type="synonym">Thrush coronavirus HKU12-600</name>
    <dbReference type="NCBI Taxonomy" id="572290"/>
    <lineage>
        <taxon>Viruses</taxon>
        <taxon>Riboviria</taxon>
        <taxon>Orthornavirae</taxon>
        <taxon>Pisuviricota</taxon>
        <taxon>Pisoniviricetes</taxon>
        <taxon>Nidovirales</taxon>
        <taxon>Cornidovirineae</taxon>
        <taxon>Coronaviridae</taxon>
        <taxon>Orthocoronavirinae</taxon>
        <taxon>Deltacoronavirus</taxon>
        <taxon>Buldecovirus</taxon>
    </lineage>
</organism>
<proteinExistence type="predicted"/>
<dbReference type="OrthoDB" id="17926at10239"/>
<dbReference type="KEGG" id="vg:7040220"/>
<accession>B6VDY3</accession>
<name>B6VDY3_THCOV</name>
<dbReference type="EMBL" id="FJ376621">
    <property type="protein sequence ID" value="ACJ12058.1"/>
    <property type="molecule type" value="Genomic_RNA"/>
</dbReference>
<organismHost>
    <name type="scientific">Turdus merula</name>
    <name type="common">Common blackbird</name>
    <dbReference type="NCBI Taxonomy" id="9187"/>
</organismHost>
<keyword evidence="2" id="KW-1185">Reference proteome</keyword>
<reference evidence="1 2" key="1">
    <citation type="journal article" date="2009" name="J. Virol.">
        <title>Comparative analysis of complete genome sequences of three avian coronaviruses reveals a novel group 3c coronavirus.</title>
        <authorList>
            <person name="Woo P.C."/>
            <person name="Lau S.K."/>
            <person name="Lam C.S."/>
            <person name="Lai K.K."/>
            <person name="Huang Y."/>
            <person name="Lee P."/>
            <person name="Luk G.S."/>
            <person name="Dyrting K.C."/>
            <person name="Chan K.H."/>
            <person name="Yuen K.Y."/>
        </authorList>
    </citation>
    <scope>NUCLEOTIDE SEQUENCE [LARGE SCALE GENOMIC DNA]</scope>
    <source>
        <strain evidence="2">Isolate Grey-backed thrush/Hong Kong/HKU12-600/2007</strain>
    </source>
</reference>
<gene>
    <name evidence="1" type="primary">NS7a</name>
</gene>
<protein>
    <submittedName>
        <fullName evidence="1">Nonstructural protein</fullName>
    </submittedName>
</protein>
<evidence type="ECO:0000313" key="1">
    <source>
        <dbReference type="EMBL" id="ACJ12058.1"/>
    </source>
</evidence>
<dbReference type="RefSeq" id="YP_002308502.1">
    <property type="nucleotide sequence ID" value="NC_011549.1"/>
</dbReference>
<dbReference type="GeneID" id="7040220"/>
<sequence>MAEKRTKLTYPLGGSHETYVPSSCCNSIEPCYISTMHPYQPYISESFKLILEEIAECGNTQSPHAFLYYQEPGLKIWKIHWQRGTDCGPGHCITVFQNKEKGSVNWEEQDFTSHSVFTIPLPE</sequence>
<organismHost>
    <name type="scientific">Turdus hortulorum</name>
    <dbReference type="NCBI Taxonomy" id="411519"/>
</organismHost>